<accession>A0A8S5SET6</accession>
<reference evidence="1" key="1">
    <citation type="journal article" date="2021" name="Proc. Natl. Acad. Sci. U.S.A.">
        <title>A Catalog of Tens of Thousands of Viruses from Human Metagenomes Reveals Hidden Associations with Chronic Diseases.</title>
        <authorList>
            <person name="Tisza M.J."/>
            <person name="Buck C.B."/>
        </authorList>
    </citation>
    <scope>NUCLEOTIDE SEQUENCE</scope>
    <source>
        <strain evidence="1">Ct8mY9</strain>
    </source>
</reference>
<evidence type="ECO:0000313" key="1">
    <source>
        <dbReference type="EMBL" id="DAF49440.1"/>
    </source>
</evidence>
<proteinExistence type="predicted"/>
<sequence>MVILFHYTIHNKNSPLFFFLYHTKQIFANIFYKILHFFSKKKYTPNFVGV</sequence>
<name>A0A8S5SET6_9CAUD</name>
<dbReference type="EMBL" id="BK032581">
    <property type="protein sequence ID" value="DAF49440.1"/>
    <property type="molecule type" value="Genomic_DNA"/>
</dbReference>
<organism evidence="1">
    <name type="scientific">Myoviridae sp. ct8mY9</name>
    <dbReference type="NCBI Taxonomy" id="2827664"/>
    <lineage>
        <taxon>Viruses</taxon>
        <taxon>Duplodnaviria</taxon>
        <taxon>Heunggongvirae</taxon>
        <taxon>Uroviricota</taxon>
        <taxon>Caudoviricetes</taxon>
    </lineage>
</organism>
<protein>
    <submittedName>
        <fullName evidence="1">Uncharacterized protein</fullName>
    </submittedName>
</protein>